<protein>
    <recommendedName>
        <fullName evidence="3">XRE family transcriptional regulator</fullName>
    </recommendedName>
</protein>
<dbReference type="AlphaFoldDB" id="A0A4R4UK24"/>
<dbReference type="InterPro" id="IPR010982">
    <property type="entry name" value="Lambda_DNA-bd_dom_sf"/>
</dbReference>
<dbReference type="InterPro" id="IPR001387">
    <property type="entry name" value="Cro/C1-type_HTH"/>
</dbReference>
<name>A0A4R4UK24_9PSEU</name>
<dbReference type="EMBL" id="SMKV01000015">
    <property type="protein sequence ID" value="TDC92111.1"/>
    <property type="molecule type" value="Genomic_DNA"/>
</dbReference>
<dbReference type="OrthoDB" id="3694953at2"/>
<dbReference type="RefSeq" id="WP_132623530.1">
    <property type="nucleotide sequence ID" value="NZ_SMKV01000015.1"/>
</dbReference>
<reference evidence="1 2" key="1">
    <citation type="submission" date="2019-03" db="EMBL/GenBank/DDBJ databases">
        <title>Draft genome sequences of novel Actinobacteria.</title>
        <authorList>
            <person name="Sahin N."/>
            <person name="Ay H."/>
            <person name="Saygin H."/>
        </authorList>
    </citation>
    <scope>NUCLEOTIDE SEQUENCE [LARGE SCALE GENOMIC DNA]</scope>
    <source>
        <strain evidence="1 2">16K404</strain>
    </source>
</reference>
<accession>A0A4R4UK24</accession>
<proteinExistence type="predicted"/>
<evidence type="ECO:0008006" key="3">
    <source>
        <dbReference type="Google" id="ProtNLM"/>
    </source>
</evidence>
<dbReference type="Gene3D" id="1.10.260.40">
    <property type="entry name" value="lambda repressor-like DNA-binding domains"/>
    <property type="match status" value="1"/>
</dbReference>
<dbReference type="Proteomes" id="UP000294744">
    <property type="component" value="Unassembled WGS sequence"/>
</dbReference>
<dbReference type="GO" id="GO:0003677">
    <property type="term" value="F:DNA binding"/>
    <property type="evidence" value="ECO:0007669"/>
    <property type="project" value="InterPro"/>
</dbReference>
<dbReference type="CDD" id="cd00093">
    <property type="entry name" value="HTH_XRE"/>
    <property type="match status" value="1"/>
</dbReference>
<evidence type="ECO:0000313" key="1">
    <source>
        <dbReference type="EMBL" id="TDC92111.1"/>
    </source>
</evidence>
<comment type="caution">
    <text evidence="1">The sequence shown here is derived from an EMBL/GenBank/DDBJ whole genome shotgun (WGS) entry which is preliminary data.</text>
</comment>
<evidence type="ECO:0000313" key="2">
    <source>
        <dbReference type="Proteomes" id="UP000294744"/>
    </source>
</evidence>
<sequence>MSGTEQEHPHDTEDLVRLVLLTRQELGWDQEKLAASAGIPESDVARFEAHEIVPAKPLALHFLEVMGVVVQS</sequence>
<organism evidence="1 2">
    <name type="scientific">Saccharopolyspora aridisoli</name>
    <dbReference type="NCBI Taxonomy" id="2530385"/>
    <lineage>
        <taxon>Bacteria</taxon>
        <taxon>Bacillati</taxon>
        <taxon>Actinomycetota</taxon>
        <taxon>Actinomycetes</taxon>
        <taxon>Pseudonocardiales</taxon>
        <taxon>Pseudonocardiaceae</taxon>
        <taxon>Saccharopolyspora</taxon>
    </lineage>
</organism>
<keyword evidence="2" id="KW-1185">Reference proteome</keyword>
<gene>
    <name evidence="1" type="ORF">E1161_14255</name>
</gene>
<dbReference type="SUPFAM" id="SSF47413">
    <property type="entry name" value="lambda repressor-like DNA-binding domains"/>
    <property type="match status" value="1"/>
</dbReference>